<dbReference type="HAMAP" id="MF_00356">
    <property type="entry name" value="DNApol_PolC"/>
    <property type="match status" value="1"/>
</dbReference>
<dbReference type="Pfam" id="PF17657">
    <property type="entry name" value="DNA_pol3_finger"/>
    <property type="match status" value="1"/>
</dbReference>
<dbReference type="Gene3D" id="2.40.50.140">
    <property type="entry name" value="Nucleic acid-binding proteins"/>
    <property type="match status" value="1"/>
</dbReference>
<evidence type="ECO:0000313" key="10">
    <source>
        <dbReference type="Proteomes" id="UP000757890"/>
    </source>
</evidence>
<protein>
    <recommendedName>
        <fullName evidence="7">DNA polymerase III PolC-type</fullName>
        <shortName evidence="7">PolIII</shortName>
        <ecNumber evidence="7">2.7.7.7</ecNumber>
    </recommendedName>
</protein>
<comment type="similarity">
    <text evidence="7">Belongs to the DNA polymerase type-C family. PolC subfamily.</text>
</comment>
<dbReference type="InterPro" id="IPR003141">
    <property type="entry name" value="Pol/His_phosphatase_N"/>
</dbReference>
<dbReference type="Pfam" id="PF02811">
    <property type="entry name" value="PHP"/>
    <property type="match status" value="1"/>
</dbReference>
<keyword evidence="5 7" id="KW-0239">DNA-directed DNA polymerase</keyword>
<dbReference type="InterPro" id="IPR029460">
    <property type="entry name" value="DNAPol_HHH"/>
</dbReference>
<dbReference type="SUPFAM" id="SSF89550">
    <property type="entry name" value="PHP domain-like"/>
    <property type="match status" value="1"/>
</dbReference>
<proteinExistence type="inferred from homology"/>
<dbReference type="GO" id="GO:0003887">
    <property type="term" value="F:DNA-directed DNA polymerase activity"/>
    <property type="evidence" value="ECO:0007669"/>
    <property type="project" value="UniProtKB-UniRule"/>
</dbReference>
<keyword evidence="4 7" id="KW-0269">Exonuclease</keyword>
<dbReference type="PANTHER" id="PTHR32294">
    <property type="entry name" value="DNA POLYMERASE III SUBUNIT ALPHA"/>
    <property type="match status" value="1"/>
</dbReference>
<dbReference type="InterPro" id="IPR016195">
    <property type="entry name" value="Pol/histidinol_Pase-like"/>
</dbReference>
<comment type="function">
    <text evidence="7">Required for replicative DNA synthesis. This DNA polymerase also exhibits 3' to 5' exonuclease activity.</text>
</comment>
<evidence type="ECO:0000256" key="5">
    <source>
        <dbReference type="ARBA" id="ARBA00022932"/>
    </source>
</evidence>
<dbReference type="NCBIfam" id="TIGR01405">
    <property type="entry name" value="polC_Gram_pos"/>
    <property type="match status" value="1"/>
</dbReference>
<gene>
    <name evidence="7" type="primary">polC</name>
    <name evidence="9" type="ORF">HXL70_02925</name>
</gene>
<name>A0A930B9Q5_9FIRM</name>
<keyword evidence="7" id="KW-0963">Cytoplasm</keyword>
<dbReference type="InterPro" id="IPR011708">
    <property type="entry name" value="DNA_pol3_alpha_NTPase_dom"/>
</dbReference>
<dbReference type="EMBL" id="JABZMK010000007">
    <property type="protein sequence ID" value="MBF1128980.1"/>
    <property type="molecule type" value="Genomic_DNA"/>
</dbReference>
<dbReference type="SMART" id="SM00481">
    <property type="entry name" value="POLIIIAc"/>
    <property type="match status" value="1"/>
</dbReference>
<dbReference type="Gene3D" id="1.10.150.870">
    <property type="match status" value="1"/>
</dbReference>
<evidence type="ECO:0000259" key="8">
    <source>
        <dbReference type="SMART" id="SM00481"/>
    </source>
</evidence>
<dbReference type="Gene3D" id="1.10.150.700">
    <property type="entry name" value="PolC, middle finger domain"/>
    <property type="match status" value="2"/>
</dbReference>
<dbReference type="GO" id="GO:0005737">
    <property type="term" value="C:cytoplasm"/>
    <property type="evidence" value="ECO:0007669"/>
    <property type="project" value="UniProtKB-SubCell"/>
</dbReference>
<keyword evidence="7" id="KW-0378">Hydrolase</keyword>
<dbReference type="GO" id="GO:0008408">
    <property type="term" value="F:3'-5' exonuclease activity"/>
    <property type="evidence" value="ECO:0007669"/>
    <property type="project" value="UniProtKB-UniRule"/>
</dbReference>
<dbReference type="Gene3D" id="3.30.1900.20">
    <property type="match status" value="1"/>
</dbReference>
<comment type="subcellular location">
    <subcellularLocation>
        <location evidence="7">Cytoplasm</location>
    </subcellularLocation>
</comment>
<dbReference type="InterPro" id="IPR004013">
    <property type="entry name" value="PHP_dom"/>
</dbReference>
<dbReference type="EC" id="2.7.7.7" evidence="7"/>
<dbReference type="InterPro" id="IPR004805">
    <property type="entry name" value="DnaE2/DnaE/PolC"/>
</dbReference>
<dbReference type="Pfam" id="PF14579">
    <property type="entry name" value="HHH_6"/>
    <property type="match status" value="1"/>
</dbReference>
<dbReference type="RefSeq" id="WP_276638971.1">
    <property type="nucleotide sequence ID" value="NZ_CAUBBU010000007.1"/>
</dbReference>
<evidence type="ECO:0000256" key="4">
    <source>
        <dbReference type="ARBA" id="ARBA00022839"/>
    </source>
</evidence>
<evidence type="ECO:0000256" key="7">
    <source>
        <dbReference type="HAMAP-Rule" id="MF_00356"/>
    </source>
</evidence>
<dbReference type="Proteomes" id="UP000757890">
    <property type="component" value="Unassembled WGS sequence"/>
</dbReference>
<reference evidence="9" key="1">
    <citation type="submission" date="2020-04" db="EMBL/GenBank/DDBJ databases">
        <title>Deep metagenomics examines the oral microbiome during advanced dental caries in children, revealing novel taxa and co-occurrences with host molecules.</title>
        <authorList>
            <person name="Baker J.L."/>
            <person name="Morton J.T."/>
            <person name="Dinis M."/>
            <person name="Alvarez R."/>
            <person name="Tran N.C."/>
            <person name="Knight R."/>
            <person name="Edlund A."/>
        </authorList>
    </citation>
    <scope>NUCLEOTIDE SEQUENCE</scope>
    <source>
        <strain evidence="9">JCVI_32_bin.14</strain>
    </source>
</reference>
<evidence type="ECO:0000256" key="3">
    <source>
        <dbReference type="ARBA" id="ARBA00022705"/>
    </source>
</evidence>
<dbReference type="CDD" id="cd07435">
    <property type="entry name" value="PHP_PolIIIA_POLC"/>
    <property type="match status" value="1"/>
</dbReference>
<dbReference type="Gene3D" id="3.20.20.140">
    <property type="entry name" value="Metal-dependent hydrolases"/>
    <property type="match status" value="1"/>
</dbReference>
<keyword evidence="3 7" id="KW-0235">DNA replication</keyword>
<evidence type="ECO:0000256" key="1">
    <source>
        <dbReference type="ARBA" id="ARBA00022679"/>
    </source>
</evidence>
<dbReference type="NCBIfam" id="NF001688">
    <property type="entry name" value="PRK00448.1"/>
    <property type="match status" value="1"/>
</dbReference>
<evidence type="ECO:0000256" key="6">
    <source>
        <dbReference type="ARBA" id="ARBA00049244"/>
    </source>
</evidence>
<comment type="catalytic activity">
    <reaction evidence="6 7">
        <text>DNA(n) + a 2'-deoxyribonucleoside 5'-triphosphate = DNA(n+1) + diphosphate</text>
        <dbReference type="Rhea" id="RHEA:22508"/>
        <dbReference type="Rhea" id="RHEA-COMP:17339"/>
        <dbReference type="Rhea" id="RHEA-COMP:17340"/>
        <dbReference type="ChEBI" id="CHEBI:33019"/>
        <dbReference type="ChEBI" id="CHEBI:61560"/>
        <dbReference type="ChEBI" id="CHEBI:173112"/>
        <dbReference type="EC" id="2.7.7.7"/>
    </reaction>
</comment>
<dbReference type="GO" id="GO:0006261">
    <property type="term" value="P:DNA-templated DNA replication"/>
    <property type="evidence" value="ECO:0007669"/>
    <property type="project" value="UniProtKB-UniRule"/>
</dbReference>
<dbReference type="AlphaFoldDB" id="A0A930B9Q5"/>
<dbReference type="GO" id="GO:0003677">
    <property type="term" value="F:DNA binding"/>
    <property type="evidence" value="ECO:0007669"/>
    <property type="project" value="UniProtKB-UniRule"/>
</dbReference>
<dbReference type="InterPro" id="IPR040982">
    <property type="entry name" value="DNA_pol3_finger"/>
</dbReference>
<dbReference type="CDD" id="cd04484">
    <property type="entry name" value="polC_OBF"/>
    <property type="match status" value="1"/>
</dbReference>
<feature type="domain" description="Polymerase/histidinol phosphatase N-terminal" evidence="8">
    <location>
        <begin position="296"/>
        <end position="362"/>
    </location>
</feature>
<dbReference type="Pfam" id="PF07733">
    <property type="entry name" value="DNA_pol3_alpha"/>
    <property type="match status" value="2"/>
</dbReference>
<accession>A0A930B9Q5</accession>
<organism evidence="9 10">
    <name type="scientific">Dialister invisus</name>
    <dbReference type="NCBI Taxonomy" id="218538"/>
    <lineage>
        <taxon>Bacteria</taxon>
        <taxon>Bacillati</taxon>
        <taxon>Bacillota</taxon>
        <taxon>Negativicutes</taxon>
        <taxon>Veillonellales</taxon>
        <taxon>Veillonellaceae</taxon>
        <taxon>Dialister</taxon>
    </lineage>
</organism>
<dbReference type="InterPro" id="IPR012340">
    <property type="entry name" value="NA-bd_OB-fold"/>
</dbReference>
<sequence>MGKYRLKSKQKGSVITLMEVDTECQAWYIQADDRNAALQVLKAMSDEIRCLRNIYLNGDDVTEEVCPLLMTIGDASLPEEEFSEMYGAGNPDGGMDMHRTEDSPEGEADSEPVFKLPSIRDVQAAMAAAPPVEDRPALSQTAGISFSSELPSLESVLPASAFQLSASGEKRTDGILLGRSHIKGKISDISTIREEQGGIVVQGTVIDCECRDLRENRCLFTMKLADETDGILCKKFFEKKEDAQKLTGVKKNMTVKVRGNVQLDKFTGGLVLNISQMEQGKEKEINHEDMAETPRVELHLHTKMSLDGLIDNEEIIRTAAKWKHPAVAITDHGVIQAFPQIQTLAAKYGQKVIYGMEGYLIDEVPEDIDSDRQQYSHIILLAKNITGLRNLYRLVTLSHLKYYRKRPLLPRPLLEEFRDGLMYGSACVMGEFFRAVLNGDSDEELIRLAKFYDYLEVQPLGNNEFLLYEDKYAAITTKKDLQELNKKVIEIGEKAGIPVCATSDAHYLFAEYARDRDILLSNWEKPGKIESHPPVYLRTTEEMLEEFSYLPKEKAEEIVITNTRRVAEQCEVIEPLAEEWKSYNPKIAGADDKLKAMCYEKAVELYGEPLPEIIRDRLDLELTPIINHGYGVLYYIAHKLVKHSNDRGYLVGSRGSVGSSFVATLAGITEVNPLPPHYVCPHCHWNQFFTDGSVGGGFDLADKKCPNCGTELNKDGHNIPFAVFLGFDGDKVPDIDLNFSSGDDQAVAHKYTEELFGRDNVFRAGTIAGIQDKTAFGFVKRYAENRGLTFNDIFIEKLSAGVAGVKRTTGQHPAGIMVCPRDMDIHNFTPLQYAANKRWLKDETGEKIPGTITTHFDYHSISGRMLKLDILGHDDPKVIRMLQDITGIDPLHIPFNDEKTLSLFSSPDALGITSEQLKAAVGDKGITVGAIGLPEFGTPFVRGMLEDTRPKNFSELVRISGFSHGTNVWLNNARDLITSGKVKLEEAISTRDDIMNYLIEHHVKPLTAFKVMENVRKGKGLEKGNSNNRKELEDARVPQWFIDSCLKISYLFPRAHAVAYVMMAFRIAWFKVYEPLAYYAAYFTIRAEGAFNAAVILRGLASQSAELARINSLPHPTAVEKGSATVIEAAAEMYLRGLKFLPIDLNKSSASEFLMEDGALRPPFNCIPALGNTVAKEIVEARREHPFTSKEDLKKRGKVSQSIIDTMDEMGILHGMPEEEQINLFSF</sequence>
<keyword evidence="1 7" id="KW-0808">Transferase</keyword>
<keyword evidence="7" id="KW-0540">Nuclease</keyword>
<evidence type="ECO:0000256" key="2">
    <source>
        <dbReference type="ARBA" id="ARBA00022695"/>
    </source>
</evidence>
<dbReference type="PANTHER" id="PTHR32294:SF5">
    <property type="entry name" value="DNA POLYMERASE III POLC-TYPE"/>
    <property type="match status" value="1"/>
</dbReference>
<evidence type="ECO:0000313" key="9">
    <source>
        <dbReference type="EMBL" id="MBF1128980.1"/>
    </source>
</evidence>
<dbReference type="InterPro" id="IPR006308">
    <property type="entry name" value="Pol_III_a_PolC-type_gram_pos"/>
</dbReference>
<keyword evidence="2 7" id="KW-0548">Nucleotidyltransferase</keyword>
<comment type="caution">
    <text evidence="9">The sequence shown here is derived from an EMBL/GenBank/DDBJ whole genome shotgun (WGS) entry which is preliminary data.</text>
</comment>
<dbReference type="InterPro" id="IPR044923">
    <property type="entry name" value="PolC_middle_finger_sf"/>
</dbReference>